<reference evidence="1 2" key="1">
    <citation type="journal article" date="2020" name="Nat. Food">
        <title>A phased Vanilla planifolia genome enables genetic improvement of flavour and production.</title>
        <authorList>
            <person name="Hasing T."/>
            <person name="Tang H."/>
            <person name="Brym M."/>
            <person name="Khazi F."/>
            <person name="Huang T."/>
            <person name="Chambers A.H."/>
        </authorList>
    </citation>
    <scope>NUCLEOTIDE SEQUENCE [LARGE SCALE GENOMIC DNA]</scope>
    <source>
        <tissue evidence="1">Leaf</tissue>
    </source>
</reference>
<comment type="caution">
    <text evidence="1">The sequence shown here is derived from an EMBL/GenBank/DDBJ whole genome shotgun (WGS) entry which is preliminary data.</text>
</comment>
<protein>
    <submittedName>
        <fullName evidence="1">Uncharacterized protein</fullName>
    </submittedName>
</protein>
<proteinExistence type="predicted"/>
<gene>
    <name evidence="1" type="ORF">HPP92_000908</name>
</gene>
<organism evidence="1 2">
    <name type="scientific">Vanilla planifolia</name>
    <name type="common">Vanilla</name>
    <dbReference type="NCBI Taxonomy" id="51239"/>
    <lineage>
        <taxon>Eukaryota</taxon>
        <taxon>Viridiplantae</taxon>
        <taxon>Streptophyta</taxon>
        <taxon>Embryophyta</taxon>
        <taxon>Tracheophyta</taxon>
        <taxon>Spermatophyta</taxon>
        <taxon>Magnoliopsida</taxon>
        <taxon>Liliopsida</taxon>
        <taxon>Asparagales</taxon>
        <taxon>Orchidaceae</taxon>
        <taxon>Vanilloideae</taxon>
        <taxon>Vanilleae</taxon>
        <taxon>Vanilla</taxon>
    </lineage>
</organism>
<evidence type="ECO:0000313" key="1">
    <source>
        <dbReference type="EMBL" id="KAG0500836.1"/>
    </source>
</evidence>
<evidence type="ECO:0000313" key="2">
    <source>
        <dbReference type="Proteomes" id="UP000639772"/>
    </source>
</evidence>
<sequence length="112" mass="12913">MVPACPRKYWSKFRLLSWMQQNSPTKHINKSSVGTIEELFKEGFANLEERLGSKFPSGTNSFAKPIEALRVYPSLQAPFCCLDRNLRMAHSSVMNAAEKRMQWKETEKILCD</sequence>
<accession>A0A835S6N4</accession>
<name>A0A835S6N4_VANPL</name>
<dbReference type="Proteomes" id="UP000639772">
    <property type="component" value="Chromosome 1"/>
</dbReference>
<dbReference type="AlphaFoldDB" id="A0A835S6N4"/>
<dbReference type="EMBL" id="JADCNM010000001">
    <property type="protein sequence ID" value="KAG0500836.1"/>
    <property type="molecule type" value="Genomic_DNA"/>
</dbReference>